<evidence type="ECO:0000313" key="4">
    <source>
        <dbReference type="EMBL" id="HGQ36024.1"/>
    </source>
</evidence>
<keyword evidence="1 3" id="KW-0378">Hydrolase</keyword>
<evidence type="ECO:0000256" key="2">
    <source>
        <dbReference type="ARBA" id="ARBA00023080"/>
    </source>
</evidence>
<dbReference type="InterPro" id="IPR033704">
    <property type="entry name" value="dUTPase_trimeric"/>
</dbReference>
<dbReference type="HAMAP" id="MF_00146">
    <property type="entry name" value="dCTP_deaminase"/>
    <property type="match status" value="1"/>
</dbReference>
<name>A0A7C4JJU7_9CREN</name>
<feature type="active site" description="Proton donor/acceptor" evidence="3">
    <location>
        <position position="127"/>
    </location>
</feature>
<protein>
    <recommendedName>
        <fullName evidence="3">dCTP deaminase</fullName>
        <ecNumber evidence="3">3.5.4.13</ecNumber>
    </recommendedName>
    <alternativeName>
        <fullName evidence="3">Deoxycytidine triphosphate deaminase</fullName>
    </alternativeName>
</protein>
<keyword evidence="3" id="KW-0547">Nucleotide-binding</keyword>
<dbReference type="GO" id="GO:0000166">
    <property type="term" value="F:nucleotide binding"/>
    <property type="evidence" value="ECO:0007669"/>
    <property type="project" value="UniProtKB-KW"/>
</dbReference>
<sequence length="180" mass="20775">MILSDFDLKNYIKSSRLIIEPFDDAVVRENGLDLRLGDEICELIETNEVMDPYELAEEDIRRFYTCCRATEFIIKPYGRYLLTTLEYIKVPPELMAFVELRSTFARMGLSVPPTIVDGGFEGQITIELHGSSFPVRLKHKTRFLHIVFARVSSPIEKPYRGSYQGQRGIKLPKVPIKDRD</sequence>
<dbReference type="Gene3D" id="2.70.40.10">
    <property type="match status" value="1"/>
</dbReference>
<feature type="binding site" evidence="3">
    <location>
        <begin position="101"/>
        <end position="106"/>
    </location>
    <ligand>
        <name>dCTP</name>
        <dbReference type="ChEBI" id="CHEBI:61481"/>
    </ligand>
</feature>
<accession>A0A7C4JJU7</accession>
<comment type="similarity">
    <text evidence="3">Belongs to the dCTP deaminase family.</text>
</comment>
<reference evidence="5" key="1">
    <citation type="journal article" date="2020" name="mSystems">
        <title>Genome- and Community-Level Interaction Insights into Carbon Utilization and Element Cycling Functions of Hydrothermarchaeota in Hydrothermal Sediment.</title>
        <authorList>
            <person name="Zhou Z."/>
            <person name="Liu Y."/>
            <person name="Xu W."/>
            <person name="Pan J."/>
            <person name="Luo Z.H."/>
            <person name="Li M."/>
        </authorList>
    </citation>
    <scope>NUCLEOTIDE SEQUENCE [LARGE SCALE GENOMIC DNA]</scope>
    <source>
        <strain evidence="5">SpSt-637</strain>
        <strain evidence="4">SpSt-667</strain>
    </source>
</reference>
<organism evidence="5">
    <name type="scientific">Ignisphaera aggregans</name>
    <dbReference type="NCBI Taxonomy" id="334771"/>
    <lineage>
        <taxon>Archaea</taxon>
        <taxon>Thermoproteota</taxon>
        <taxon>Thermoprotei</taxon>
        <taxon>Desulfurococcales</taxon>
        <taxon>Desulfurococcaceae</taxon>
        <taxon>Ignisphaera</taxon>
    </lineage>
</organism>
<comment type="caution">
    <text evidence="5">The sequence shown here is derived from an EMBL/GenBank/DDBJ whole genome shotgun (WGS) entry which is preliminary data.</text>
</comment>
<keyword evidence="2 3" id="KW-0546">Nucleotide metabolism</keyword>
<dbReference type="PANTHER" id="PTHR42680:SF3">
    <property type="entry name" value="DCTP DEAMINASE"/>
    <property type="match status" value="1"/>
</dbReference>
<comment type="pathway">
    <text evidence="3">Pyrimidine metabolism; dUMP biosynthesis; dUMP from dCTP (dUTP route): step 1/2.</text>
</comment>
<gene>
    <name evidence="3" type="primary">dcd</name>
    <name evidence="5" type="ORF">ENU08_03430</name>
    <name evidence="4" type="ORF">ENU41_05030</name>
</gene>
<proteinExistence type="inferred from homology"/>
<dbReference type="CDD" id="cd07557">
    <property type="entry name" value="trimeric_dUTPase"/>
    <property type="match status" value="1"/>
</dbReference>
<dbReference type="GO" id="GO:0008829">
    <property type="term" value="F:dCTP deaminase activity"/>
    <property type="evidence" value="ECO:0007669"/>
    <property type="project" value="UniProtKB-UniRule"/>
</dbReference>
<dbReference type="Pfam" id="PF22769">
    <property type="entry name" value="DCD"/>
    <property type="match status" value="1"/>
</dbReference>
<dbReference type="NCBIfam" id="TIGR02274">
    <property type="entry name" value="dCTP_deam"/>
    <property type="match status" value="1"/>
</dbReference>
<feature type="binding site" evidence="3">
    <location>
        <position position="117"/>
    </location>
    <ligand>
        <name>dCTP</name>
        <dbReference type="ChEBI" id="CHEBI:61481"/>
    </ligand>
</feature>
<feature type="binding site" evidence="3">
    <location>
        <position position="166"/>
    </location>
    <ligand>
        <name>dCTP</name>
        <dbReference type="ChEBI" id="CHEBI:61481"/>
    </ligand>
</feature>
<comment type="function">
    <text evidence="3">Catalyzes the deamination of dCTP to dUTP.</text>
</comment>
<comment type="catalytic activity">
    <reaction evidence="3">
        <text>dCTP + H2O + H(+) = dUTP + NH4(+)</text>
        <dbReference type="Rhea" id="RHEA:22680"/>
        <dbReference type="ChEBI" id="CHEBI:15377"/>
        <dbReference type="ChEBI" id="CHEBI:15378"/>
        <dbReference type="ChEBI" id="CHEBI:28938"/>
        <dbReference type="ChEBI" id="CHEBI:61481"/>
        <dbReference type="ChEBI" id="CHEBI:61555"/>
        <dbReference type="EC" id="3.5.4.13"/>
    </reaction>
</comment>
<comment type="subunit">
    <text evidence="3">Homotrimer.</text>
</comment>
<dbReference type="UniPathway" id="UPA00610">
    <property type="reaction ID" value="UER00665"/>
</dbReference>
<dbReference type="InterPro" id="IPR036157">
    <property type="entry name" value="dUTPase-like_sf"/>
</dbReference>
<dbReference type="GO" id="GO:0006226">
    <property type="term" value="P:dUMP biosynthetic process"/>
    <property type="evidence" value="ECO:0007669"/>
    <property type="project" value="UniProtKB-UniPathway"/>
</dbReference>
<dbReference type="EMBL" id="DTBD01000025">
    <property type="protein sequence ID" value="HGQ64275.1"/>
    <property type="molecule type" value="Genomic_DNA"/>
</dbReference>
<dbReference type="AlphaFoldDB" id="A0A7C4JJU7"/>
<evidence type="ECO:0000256" key="1">
    <source>
        <dbReference type="ARBA" id="ARBA00022801"/>
    </source>
</evidence>
<dbReference type="InterPro" id="IPR011962">
    <property type="entry name" value="dCTP_deaminase"/>
</dbReference>
<dbReference type="EMBL" id="DTCK01000034">
    <property type="protein sequence ID" value="HGQ36024.1"/>
    <property type="molecule type" value="Genomic_DNA"/>
</dbReference>
<dbReference type="SUPFAM" id="SSF51283">
    <property type="entry name" value="dUTPase-like"/>
    <property type="match status" value="1"/>
</dbReference>
<dbReference type="PANTHER" id="PTHR42680">
    <property type="entry name" value="DCTP DEAMINASE"/>
    <property type="match status" value="1"/>
</dbReference>
<evidence type="ECO:0000256" key="3">
    <source>
        <dbReference type="HAMAP-Rule" id="MF_00146"/>
    </source>
</evidence>
<feature type="binding site" evidence="3">
    <location>
        <position position="159"/>
    </location>
    <ligand>
        <name>dCTP</name>
        <dbReference type="ChEBI" id="CHEBI:61481"/>
    </ligand>
</feature>
<dbReference type="EC" id="3.5.4.13" evidence="3"/>
<evidence type="ECO:0000313" key="5">
    <source>
        <dbReference type="EMBL" id="HGQ64275.1"/>
    </source>
</evidence>
<dbReference type="GO" id="GO:0006229">
    <property type="term" value="P:dUTP biosynthetic process"/>
    <property type="evidence" value="ECO:0007669"/>
    <property type="project" value="UniProtKB-UniRule"/>
</dbReference>
<comment type="caution">
    <text evidence="3">Lacks conserved residue(s) required for the propagation of feature annotation.</text>
</comment>